<dbReference type="GO" id="GO:0004674">
    <property type="term" value="F:protein serine/threonine kinase activity"/>
    <property type="evidence" value="ECO:0007669"/>
    <property type="project" value="TreeGrafter"/>
</dbReference>
<dbReference type="Proteomes" id="UP000324800">
    <property type="component" value="Unassembled WGS sequence"/>
</dbReference>
<dbReference type="Pfam" id="PF00069">
    <property type="entry name" value="Pkinase"/>
    <property type="match status" value="1"/>
</dbReference>
<dbReference type="InterPro" id="IPR000719">
    <property type="entry name" value="Prot_kinase_dom"/>
</dbReference>
<dbReference type="PANTHER" id="PTHR43671">
    <property type="entry name" value="SERINE/THREONINE-PROTEIN KINASE NEK"/>
    <property type="match status" value="1"/>
</dbReference>
<dbReference type="Gene3D" id="1.25.10.10">
    <property type="entry name" value="Leucine-rich Repeat Variant"/>
    <property type="match status" value="3"/>
</dbReference>
<evidence type="ECO:0000313" key="6">
    <source>
        <dbReference type="EMBL" id="KAA6399902.1"/>
    </source>
</evidence>
<feature type="domain" description="Protein kinase" evidence="5">
    <location>
        <begin position="7"/>
        <end position="260"/>
    </location>
</feature>
<keyword evidence="1" id="KW-0808">Transferase</keyword>
<dbReference type="InterPro" id="IPR011009">
    <property type="entry name" value="Kinase-like_dom_sf"/>
</dbReference>
<dbReference type="InterPro" id="IPR050660">
    <property type="entry name" value="NEK_Ser/Thr_kinase"/>
</dbReference>
<comment type="caution">
    <text evidence="6">The sequence shown here is derived from an EMBL/GenBank/DDBJ whole genome shotgun (WGS) entry which is preliminary data.</text>
</comment>
<reference evidence="6 7" key="1">
    <citation type="submission" date="2019-03" db="EMBL/GenBank/DDBJ databases">
        <title>Single cell metagenomics reveals metabolic interactions within the superorganism composed of flagellate Streblomastix strix and complex community of Bacteroidetes bacteria on its surface.</title>
        <authorList>
            <person name="Treitli S.C."/>
            <person name="Kolisko M."/>
            <person name="Husnik F."/>
            <person name="Keeling P."/>
            <person name="Hampl V."/>
        </authorList>
    </citation>
    <scope>NUCLEOTIDE SEQUENCE [LARGE SCALE GENOMIC DNA]</scope>
    <source>
        <strain evidence="6">ST1C</strain>
    </source>
</reference>
<dbReference type="InterPro" id="IPR011989">
    <property type="entry name" value="ARM-like"/>
</dbReference>
<gene>
    <name evidence="6" type="ORF">EZS28_004571</name>
</gene>
<keyword evidence="2" id="KW-0547">Nucleotide-binding</keyword>
<sequence length="1264" mass="143079">MLSADQFVEEQGLGKGSFSSQAVFHDKLTGKRAIINQIPYANDSDVAKAHKEIITLEALRNDFVVRYFGCFPKLKKLNIVTEYCYKGDLQKYIERMKEERKFISEEEFFEYAAQLASGIAFLHKNKILHRNLKPSSIYISERGRLKIGEIGISLALDSEDYMNSMAEKRLFLSPEIIPKLNYTEKVDMWALGTILFCLGEIYHPFNTLSEIEYSKSITEKPPAHFVNIKNPSAQKLVLSLLDKNPAKRPSAEDVLKNPEIAARIDLWDKFSKNRSQFGSHLGRVSWLREDISENNCNSNVALKFNEIFNELTKILVWARGKRFQITEEASEVVCEVISMILTDFILPNSAWSIDVVKELQIVIGTLRLEAVKYIHINTLELFALIGPDSLCHEMLKLGILQSIAKSLKSEKDIVCECISSTINIIIKKEMKKIDISKINQTFPVSFEEEYLKVLNDEGVVKGRTALTKTNSAVALGWIFHGAQLPDTLSDVITHLKIEVKENCTSNQLTALIALCSLAISQQNHSRILVGGFIKDISQFLIKKKTVELTMRDKSLQFLVTLSATGDNDTLSAIQNFLPLKDLLLIVQDENSDISEKAKILCSWINCKDEMIKYKKLIQKYQRKNIEERINAIKNGALQDVCQMLELGKDGNSESEVCVNHACEFASILLDKNFDAMPFALEEGGFVDTLVGFLNTIPMNKVNVQHLKPIQLLKFAESEDQLRLLFEKGLIGALCRMLDSQNYEIRFKATINMGRILNAHKAFIGDGNTNPFQKDLERNGSIWRLSQIVKGNNKIYKGILKMASILLGFLYKSAVLPENIGESVIRIIGDIIMDNEDMFVNQALNSLSAIAECEDNHPAIISQNILLDVNYLLSSNEENICCATSLLCTLLANGNSETQVAVINSMQIDKIKELKKHSNKIIRQNSKELISWIVYPNYLKKNLEIIKNMNQNNEAEMSDLQKEESLEETFKLLKRIKQEEEDIEGSTKLTCRAISMLIERNLYLLPKIVEVEGILDLLIAIIGESDQEDFLLSQIETLYSIVCESRDELRKEIFSRGIIKSLMKHIQSKDQNVFSNILNILAQLAETGSSYAKDGELNKFKEQIETDEVIIKLIEWISIPDNINKEYFHNAILIQSFIFKASQLPNECSSIIINHLKTNSKNTDQDMSCSALTALTGLAECEANHVLIITDGFVRELTFNLKRKMQERVNIKILQLLLTLINHSSSELKATLISSISSSAVLQLTFCRNMEVSQIAQQLHSSLIV</sequence>
<evidence type="ECO:0000259" key="5">
    <source>
        <dbReference type="PROSITE" id="PS50011"/>
    </source>
</evidence>
<dbReference type="AlphaFoldDB" id="A0A5J4WZE4"/>
<dbReference type="SUPFAM" id="SSF56112">
    <property type="entry name" value="Protein kinase-like (PK-like)"/>
    <property type="match status" value="1"/>
</dbReference>
<organism evidence="6 7">
    <name type="scientific">Streblomastix strix</name>
    <dbReference type="NCBI Taxonomy" id="222440"/>
    <lineage>
        <taxon>Eukaryota</taxon>
        <taxon>Metamonada</taxon>
        <taxon>Preaxostyla</taxon>
        <taxon>Oxymonadida</taxon>
        <taxon>Streblomastigidae</taxon>
        <taxon>Streblomastix</taxon>
    </lineage>
</organism>
<dbReference type="InterPro" id="IPR016024">
    <property type="entry name" value="ARM-type_fold"/>
</dbReference>
<protein>
    <recommendedName>
        <fullName evidence="5">Protein kinase domain-containing protein</fullName>
    </recommendedName>
</protein>
<name>A0A5J4WZE4_9EUKA</name>
<proteinExistence type="predicted"/>
<evidence type="ECO:0000256" key="4">
    <source>
        <dbReference type="ARBA" id="ARBA00022840"/>
    </source>
</evidence>
<evidence type="ECO:0000256" key="2">
    <source>
        <dbReference type="ARBA" id="ARBA00022741"/>
    </source>
</evidence>
<accession>A0A5J4WZE4</accession>
<dbReference type="EMBL" id="SNRW01000659">
    <property type="protein sequence ID" value="KAA6399902.1"/>
    <property type="molecule type" value="Genomic_DNA"/>
</dbReference>
<dbReference type="SUPFAM" id="SSF48371">
    <property type="entry name" value="ARM repeat"/>
    <property type="match status" value="1"/>
</dbReference>
<evidence type="ECO:0000256" key="3">
    <source>
        <dbReference type="ARBA" id="ARBA00022777"/>
    </source>
</evidence>
<evidence type="ECO:0000256" key="1">
    <source>
        <dbReference type="ARBA" id="ARBA00022679"/>
    </source>
</evidence>
<dbReference type="PROSITE" id="PS50011">
    <property type="entry name" value="PROTEIN_KINASE_DOM"/>
    <property type="match status" value="1"/>
</dbReference>
<keyword evidence="4" id="KW-0067">ATP-binding</keyword>
<dbReference type="Gene3D" id="1.10.510.10">
    <property type="entry name" value="Transferase(Phosphotransferase) domain 1"/>
    <property type="match status" value="1"/>
</dbReference>
<dbReference type="PANTHER" id="PTHR43671:SF106">
    <property type="entry name" value="NIMA-LIKE KINASE"/>
    <property type="match status" value="1"/>
</dbReference>
<evidence type="ECO:0000313" key="7">
    <source>
        <dbReference type="Proteomes" id="UP000324800"/>
    </source>
</evidence>
<keyword evidence="3" id="KW-0418">Kinase</keyword>
<dbReference type="GO" id="GO:0005524">
    <property type="term" value="F:ATP binding"/>
    <property type="evidence" value="ECO:0007669"/>
    <property type="project" value="UniProtKB-KW"/>
</dbReference>